<name>A0ABT2UNZ8_9BACL</name>
<sequence>MSTNTGMNILLTGGRAPVALELARMLAKAGHRVDLAESITHHLCRKSKAIAQSFLVPKPNQEPDAYISALSRIIGQRNIQVLLPTCEEIFWIARGLTKLQSLCKVISAPLEQLRRLHSKWEFIRRAEAFGFAIPQTQIFHNTKEWANVCNVEHSWLEAGFVLKPVFSRFGANVQLFGPDCSVADRLRRLQTNHGITATSGQPWIIQRYIKGRPLCTYSVAWEGVVAAHSAYEVEYTANQGACVYYKQLQHSQALSWVQSFVQKEHFSGQIAFDFVESYEDGILYPIECNPRATSGVHLFSQEDKLVEALIHPEDLSQHACRQPQTNQAAMLSIPMLAYGLNKERTWAAICHWWAQFVSARDVIWQVRDPLPFLEQIPLMLDAWRLSHTQAISITAAMTYDIEWNGEA</sequence>
<protein>
    <submittedName>
        <fullName evidence="1">ATP-grasp domain-containing protein</fullName>
    </submittedName>
</protein>
<dbReference type="Proteomes" id="UP001652445">
    <property type="component" value="Unassembled WGS sequence"/>
</dbReference>
<comment type="caution">
    <text evidence="1">The sequence shown here is derived from an EMBL/GenBank/DDBJ whole genome shotgun (WGS) entry which is preliminary data.</text>
</comment>
<gene>
    <name evidence="1" type="ORF">OB236_26880</name>
</gene>
<dbReference type="RefSeq" id="WP_262686692.1">
    <property type="nucleotide sequence ID" value="NZ_JAOQIO010000095.1"/>
</dbReference>
<reference evidence="1 2" key="1">
    <citation type="submission" date="2022-09" db="EMBL/GenBank/DDBJ databases">
        <authorList>
            <person name="Han X.L."/>
            <person name="Wang Q."/>
            <person name="Lu T."/>
        </authorList>
    </citation>
    <scope>NUCLEOTIDE SEQUENCE [LARGE SCALE GENOMIC DNA]</scope>
    <source>
        <strain evidence="1 2">WQ 127069</strain>
    </source>
</reference>
<organism evidence="1 2">
    <name type="scientific">Paenibacillus baimaensis</name>
    <dbReference type="NCBI Taxonomy" id="2982185"/>
    <lineage>
        <taxon>Bacteria</taxon>
        <taxon>Bacillati</taxon>
        <taxon>Bacillota</taxon>
        <taxon>Bacilli</taxon>
        <taxon>Bacillales</taxon>
        <taxon>Paenibacillaceae</taxon>
        <taxon>Paenibacillus</taxon>
    </lineage>
</organism>
<evidence type="ECO:0000313" key="1">
    <source>
        <dbReference type="EMBL" id="MCU6795746.1"/>
    </source>
</evidence>
<dbReference type="Gene3D" id="3.40.50.20">
    <property type="match status" value="1"/>
</dbReference>
<proteinExistence type="predicted"/>
<evidence type="ECO:0000313" key="2">
    <source>
        <dbReference type="Proteomes" id="UP001652445"/>
    </source>
</evidence>
<accession>A0ABT2UNZ8</accession>
<dbReference type="EMBL" id="JAOQIO010000095">
    <property type="protein sequence ID" value="MCU6795746.1"/>
    <property type="molecule type" value="Genomic_DNA"/>
</dbReference>
<keyword evidence="2" id="KW-1185">Reference proteome</keyword>
<dbReference type="SUPFAM" id="SSF56059">
    <property type="entry name" value="Glutathione synthetase ATP-binding domain-like"/>
    <property type="match status" value="1"/>
</dbReference>
<dbReference type="Gene3D" id="3.30.470.20">
    <property type="entry name" value="ATP-grasp fold, B domain"/>
    <property type="match status" value="1"/>
</dbReference>